<evidence type="ECO:0000256" key="7">
    <source>
        <dbReference type="ARBA" id="ARBA00022942"/>
    </source>
</evidence>
<evidence type="ECO:0000259" key="12">
    <source>
        <dbReference type="SMART" id="SM00382"/>
    </source>
</evidence>
<evidence type="ECO:0000256" key="5">
    <source>
        <dbReference type="ARBA" id="ARBA00022741"/>
    </source>
</evidence>
<dbReference type="Gene3D" id="3.40.50.300">
    <property type="entry name" value="P-loop containing nucleotide triphosphate hydrolases"/>
    <property type="match status" value="1"/>
</dbReference>
<comment type="similarity">
    <text evidence="3">Belongs to the AAA ATPase family.</text>
</comment>
<evidence type="ECO:0000256" key="6">
    <source>
        <dbReference type="ARBA" id="ARBA00022840"/>
    </source>
</evidence>
<keyword evidence="14" id="KW-1185">Reference proteome</keyword>
<sequence length="1006" mass="110313">MSTLEELDDLDRQEKDERNKDGDKDQTGDQVMKDKEEDDILDDEILSLTTQDIQTRKRLLENDSRIMKSELSRLSHEKAAMGEKFKDNKDKIANNRQLPYLVGNVVELLDLDPTAESSEEGANIDLDATRVGKSAVIKTSTRQTIFLPLIGLVDSDKLKPGDLIGVNKDSYLILDTLPAEYDSRVKAMEVDEKPTEQYTDVGGLDKQIEELVEAIVWPMKEADRFKKIGIKAPKGALMYGPPGTGKTLLARACAAQTDATFLKLAGPQLVQMFIGDGAKLVRDCFALAKEKAPAIIFIDELDAVGTKRFDSEKSGDREVQRTMLELLNQLDGFASDDRIKVLAATNRVDVLDPALLRSGRLDRKIEFPLPNEEARAQILKIHSRKMKVDPGVNWGELARSTDEFGGAMLKAVCVEAGMIALRSGKNQIGHEHYVDAIAEVQAKKKDSRPSTIKIDRLNAFVLAAAVAASGALASNWFPGSKSAYNKWHETELERWLSDHDIPFPTPADRADLEGLVDKNWNDYVVEPYKSWDTAQLSNFVKDKGTEASVQAADTKDDLLAQVKSNWEETEDNARQAYTNIREWIFDTWSESQLKSFCDRNSITVPQPRTRDSLLQKARSGYETAAKKAGETAAYPGNWLYKTWAESDLKSWLDTHGFPAPQPSSRDRLIASVRRNSRIAYLKAQVQAAGARASAREAYASMTDAIIDTWSESKLKEFCDKNGVSVPQGTRVNELRALIRKHRAEALSEGVGANAASAFGAATSRAGNEYAKATDDASAAVEDAFNYAAGVWSESRLKAYLDARGVPVPQNSNVDTLRALARKHAHKAAGGLGAWTLDDFSRENLRQYLKQHGDDAAKAAADQKDASRDALVGAAQSVYSSASAAGGATFASVTSAIASATAAAKQSTFDAWTDTDLKAYLDSYGVSVPQGSNLEQLKAMARKQATYFKYGTSTPSETFFAKMGDTARQGWNWVVQQLELGSQAAQQKAAGAESAAKAKVSEARQEL</sequence>
<dbReference type="GO" id="GO:0005524">
    <property type="term" value="F:ATP binding"/>
    <property type="evidence" value="ECO:0007669"/>
    <property type="project" value="UniProtKB-KW"/>
</dbReference>
<comment type="subcellular location">
    <subcellularLocation>
        <location evidence="2">Cytoplasm</location>
    </subcellularLocation>
    <subcellularLocation>
        <location evidence="1">Nucleus</location>
    </subcellularLocation>
</comment>
<name>A0A367LIK1_9HYPO</name>
<keyword evidence="7" id="KW-0647">Proteasome</keyword>
<feature type="domain" description="AAA+ ATPase" evidence="12">
    <location>
        <begin position="232"/>
        <end position="371"/>
    </location>
</feature>
<dbReference type="Gene3D" id="2.40.50.140">
    <property type="entry name" value="Nucleic acid-binding proteins"/>
    <property type="match status" value="1"/>
</dbReference>
<dbReference type="GO" id="GO:0016887">
    <property type="term" value="F:ATP hydrolysis activity"/>
    <property type="evidence" value="ECO:0007669"/>
    <property type="project" value="InterPro"/>
</dbReference>
<dbReference type="OrthoDB" id="9443236at2759"/>
<keyword evidence="5" id="KW-0547">Nucleotide-binding</keyword>
<feature type="region of interest" description="Disordered" evidence="11">
    <location>
        <begin position="1"/>
        <end position="38"/>
    </location>
</feature>
<evidence type="ECO:0000256" key="8">
    <source>
        <dbReference type="ARBA" id="ARBA00023242"/>
    </source>
</evidence>
<reference evidence="13 14" key="1">
    <citation type="journal article" date="2015" name="BMC Genomics">
        <title>Insights from the genome of Ophiocordyceps polyrhachis-furcata to pathogenicity and host specificity in insect fungi.</title>
        <authorList>
            <person name="Wichadakul D."/>
            <person name="Kobmoo N."/>
            <person name="Ingsriswang S."/>
            <person name="Tangphatsornruang S."/>
            <person name="Chantasingh D."/>
            <person name="Luangsa-ard J.J."/>
            <person name="Eurwilaichitr L."/>
        </authorList>
    </citation>
    <scope>NUCLEOTIDE SEQUENCE [LARGE SCALE GENOMIC DNA]</scope>
    <source>
        <strain evidence="13 14">BCC 54312</strain>
    </source>
</reference>
<dbReference type="EMBL" id="LKCN02000004">
    <property type="protein sequence ID" value="RCI14207.1"/>
    <property type="molecule type" value="Genomic_DNA"/>
</dbReference>
<dbReference type="AlphaFoldDB" id="A0A367LIK1"/>
<evidence type="ECO:0000256" key="3">
    <source>
        <dbReference type="ARBA" id="ARBA00006914"/>
    </source>
</evidence>
<comment type="function">
    <text evidence="9">The 26S proteasome is involved in the ATP-dependent degradation of ubiquitinated proteins. The regulatory (or ATPase) complex confers ATP dependency and substrate specificity to the 26S complex.</text>
</comment>
<dbReference type="InterPro" id="IPR018803">
    <property type="entry name" value="Ish1/Msc1-like"/>
</dbReference>
<keyword evidence="8" id="KW-0539">Nucleus</keyword>
<dbReference type="InterPro" id="IPR027417">
    <property type="entry name" value="P-loop_NTPase"/>
</dbReference>
<evidence type="ECO:0000256" key="11">
    <source>
        <dbReference type="SAM" id="MobiDB-lite"/>
    </source>
</evidence>
<evidence type="ECO:0000256" key="2">
    <source>
        <dbReference type="ARBA" id="ARBA00004496"/>
    </source>
</evidence>
<dbReference type="InterPro" id="IPR012340">
    <property type="entry name" value="NA-bd_OB-fold"/>
</dbReference>
<dbReference type="PANTHER" id="PTHR23073">
    <property type="entry name" value="26S PROTEASOME REGULATORY SUBUNIT"/>
    <property type="match status" value="1"/>
</dbReference>
<dbReference type="GO" id="GO:0005634">
    <property type="term" value="C:nucleus"/>
    <property type="evidence" value="ECO:0007669"/>
    <property type="project" value="UniProtKB-SubCell"/>
</dbReference>
<dbReference type="Proteomes" id="UP000253664">
    <property type="component" value="Unassembled WGS sequence"/>
</dbReference>
<comment type="caution">
    <text evidence="13">The sequence shown here is derived from an EMBL/GenBank/DDBJ whole genome shotgun (WGS) entry which is preliminary data.</text>
</comment>
<dbReference type="InterPro" id="IPR003959">
    <property type="entry name" value="ATPase_AAA_core"/>
</dbReference>
<dbReference type="GO" id="GO:0005737">
    <property type="term" value="C:cytoplasm"/>
    <property type="evidence" value="ECO:0007669"/>
    <property type="project" value="UniProtKB-SubCell"/>
</dbReference>
<dbReference type="InterPro" id="IPR003593">
    <property type="entry name" value="AAA+_ATPase"/>
</dbReference>
<evidence type="ECO:0000256" key="9">
    <source>
        <dbReference type="ARBA" id="ARBA00024661"/>
    </source>
</evidence>
<feature type="compositionally biased region" description="Basic and acidic residues" evidence="11">
    <location>
        <begin position="10"/>
        <end position="35"/>
    </location>
</feature>
<dbReference type="FunFam" id="1.10.8.60:FF:000009">
    <property type="entry name" value="26S protease regulatory subunit 6A"/>
    <property type="match status" value="1"/>
</dbReference>
<evidence type="ECO:0000256" key="10">
    <source>
        <dbReference type="ARBA" id="ARBA00069320"/>
    </source>
</evidence>
<evidence type="ECO:0000256" key="1">
    <source>
        <dbReference type="ARBA" id="ARBA00004123"/>
    </source>
</evidence>
<dbReference type="InterPro" id="IPR032501">
    <property type="entry name" value="Prot_ATP_ID_OB_2nd"/>
</dbReference>
<dbReference type="FunFam" id="3.40.50.300:FF:000037">
    <property type="entry name" value="26S protease regulatory subunit 6A"/>
    <property type="match status" value="1"/>
</dbReference>
<evidence type="ECO:0000313" key="14">
    <source>
        <dbReference type="Proteomes" id="UP000253664"/>
    </source>
</evidence>
<dbReference type="InterPro" id="IPR003960">
    <property type="entry name" value="ATPase_AAA_CS"/>
</dbReference>
<dbReference type="InterPro" id="IPR050221">
    <property type="entry name" value="26S_Proteasome_ATPase"/>
</dbReference>
<dbReference type="FunFam" id="2.40.50.140:FF:000076">
    <property type="entry name" value="26S protease regulatory subunit 6A"/>
    <property type="match status" value="1"/>
</dbReference>
<gene>
    <name evidence="13" type="ORF">L249_5948</name>
</gene>
<dbReference type="Pfam" id="PF00004">
    <property type="entry name" value="AAA"/>
    <property type="match status" value="1"/>
</dbReference>
<dbReference type="SMART" id="SM00382">
    <property type="entry name" value="AAA"/>
    <property type="match status" value="1"/>
</dbReference>
<protein>
    <recommendedName>
        <fullName evidence="10">26S proteasome regulatory subunit 6A</fullName>
    </recommendedName>
</protein>
<dbReference type="Pfam" id="PF17862">
    <property type="entry name" value="AAA_lid_3"/>
    <property type="match status" value="1"/>
</dbReference>
<dbReference type="InterPro" id="IPR041569">
    <property type="entry name" value="AAA_lid_3"/>
</dbReference>
<evidence type="ECO:0000313" key="13">
    <source>
        <dbReference type="EMBL" id="RCI14207.1"/>
    </source>
</evidence>
<keyword evidence="6" id="KW-0067">ATP-binding</keyword>
<dbReference type="Pfam" id="PF10281">
    <property type="entry name" value="Ish1"/>
    <property type="match status" value="5"/>
</dbReference>
<proteinExistence type="inferred from homology"/>
<keyword evidence="4" id="KW-0963">Cytoplasm</keyword>
<organism evidence="13 14">
    <name type="scientific">Ophiocordyceps polyrhachis-furcata BCC 54312</name>
    <dbReference type="NCBI Taxonomy" id="1330021"/>
    <lineage>
        <taxon>Eukaryota</taxon>
        <taxon>Fungi</taxon>
        <taxon>Dikarya</taxon>
        <taxon>Ascomycota</taxon>
        <taxon>Pezizomycotina</taxon>
        <taxon>Sordariomycetes</taxon>
        <taxon>Hypocreomycetidae</taxon>
        <taxon>Hypocreales</taxon>
        <taxon>Ophiocordycipitaceae</taxon>
        <taxon>Ophiocordyceps</taxon>
    </lineage>
</organism>
<accession>A0A367LIK1</accession>
<dbReference type="PROSITE" id="PS00674">
    <property type="entry name" value="AAA"/>
    <property type="match status" value="1"/>
</dbReference>
<dbReference type="Pfam" id="PF16450">
    <property type="entry name" value="Prot_ATP_ID_OB_C"/>
    <property type="match status" value="1"/>
</dbReference>
<evidence type="ECO:0000256" key="4">
    <source>
        <dbReference type="ARBA" id="ARBA00022490"/>
    </source>
</evidence>
<dbReference type="SUPFAM" id="SSF52540">
    <property type="entry name" value="P-loop containing nucleoside triphosphate hydrolases"/>
    <property type="match status" value="1"/>
</dbReference>
<dbReference type="GO" id="GO:0008540">
    <property type="term" value="C:proteasome regulatory particle, base subcomplex"/>
    <property type="evidence" value="ECO:0007669"/>
    <property type="project" value="UniProtKB-ARBA"/>
</dbReference>
<dbReference type="STRING" id="1330021.A0A367LIK1"/>
<dbReference type="Gene3D" id="1.10.8.60">
    <property type="match status" value="1"/>
</dbReference>